<reference evidence="1" key="1">
    <citation type="journal article" date="2013" name="J. Plant Res.">
        <title>Effect of fungi and light on seed germination of three Opuntia species from semiarid lands of central Mexico.</title>
        <authorList>
            <person name="Delgado-Sanchez P."/>
            <person name="Jimenez-Bremont J.F."/>
            <person name="Guerrero-Gonzalez Mde L."/>
            <person name="Flores J."/>
        </authorList>
    </citation>
    <scope>NUCLEOTIDE SEQUENCE</scope>
    <source>
        <tissue evidence="1">Cladode</tissue>
    </source>
</reference>
<dbReference type="AlphaFoldDB" id="A0A7C9AN53"/>
<name>A0A7C9AN53_OPUST</name>
<evidence type="ECO:0000313" key="1">
    <source>
        <dbReference type="EMBL" id="MBA4671256.1"/>
    </source>
</evidence>
<reference evidence="1" key="2">
    <citation type="submission" date="2020-07" db="EMBL/GenBank/DDBJ databases">
        <authorList>
            <person name="Vera ALvarez R."/>
            <person name="Arias-Moreno D.M."/>
            <person name="Jimenez-Jacinto V."/>
            <person name="Jimenez-Bremont J.F."/>
            <person name="Swaminathan K."/>
            <person name="Moose S.P."/>
            <person name="Guerrero-Gonzalez M.L."/>
            <person name="Marino-Ramirez L."/>
            <person name="Landsman D."/>
            <person name="Rodriguez-Kessler M."/>
            <person name="Delgado-Sanchez P."/>
        </authorList>
    </citation>
    <scope>NUCLEOTIDE SEQUENCE</scope>
    <source>
        <tissue evidence="1">Cladode</tissue>
    </source>
</reference>
<protein>
    <submittedName>
        <fullName evidence="1">Uncharacterized protein</fullName>
    </submittedName>
</protein>
<accession>A0A7C9AN53</accession>
<dbReference type="EMBL" id="GISG01250343">
    <property type="protein sequence ID" value="MBA4671256.1"/>
    <property type="molecule type" value="Transcribed_RNA"/>
</dbReference>
<organism evidence="1">
    <name type="scientific">Opuntia streptacantha</name>
    <name type="common">Prickly pear cactus</name>
    <name type="synonym">Opuntia cardona</name>
    <dbReference type="NCBI Taxonomy" id="393608"/>
    <lineage>
        <taxon>Eukaryota</taxon>
        <taxon>Viridiplantae</taxon>
        <taxon>Streptophyta</taxon>
        <taxon>Embryophyta</taxon>
        <taxon>Tracheophyta</taxon>
        <taxon>Spermatophyta</taxon>
        <taxon>Magnoliopsida</taxon>
        <taxon>eudicotyledons</taxon>
        <taxon>Gunneridae</taxon>
        <taxon>Pentapetalae</taxon>
        <taxon>Caryophyllales</taxon>
        <taxon>Cactineae</taxon>
        <taxon>Cactaceae</taxon>
        <taxon>Opuntioideae</taxon>
        <taxon>Opuntia</taxon>
    </lineage>
</organism>
<proteinExistence type="predicted"/>
<sequence length="120" mass="12899">MALLPLLNWDNILAHSAMVESSLLCDAASNLCNNLFSNSLQYSWRFATATSNPLLAVAFPVAGCGPIPFLPKSSSANDRNFCAIEAASATRLSSENRGESSIRSPGVLLNSIKYFMRSIV</sequence>